<dbReference type="EMBL" id="JAUTXT010000044">
    <property type="protein sequence ID" value="KAK3671345.1"/>
    <property type="molecule type" value="Genomic_DNA"/>
</dbReference>
<comment type="caution">
    <text evidence="6">The sequence shown here is derived from an EMBL/GenBank/DDBJ whole genome shotgun (WGS) entry which is preliminary data.</text>
</comment>
<dbReference type="PANTHER" id="PTHR22925">
    <property type="entry name" value="GLYCOSYL HYDROLASE 43 FAMILY MEMBER"/>
    <property type="match status" value="1"/>
</dbReference>
<evidence type="ECO:0000313" key="6">
    <source>
        <dbReference type="EMBL" id="KAK3671345.1"/>
    </source>
</evidence>
<dbReference type="Gene3D" id="2.115.10.20">
    <property type="entry name" value="Glycosyl hydrolase domain, family 43"/>
    <property type="match status" value="1"/>
</dbReference>
<dbReference type="InterPro" id="IPR023296">
    <property type="entry name" value="Glyco_hydro_beta-prop_sf"/>
</dbReference>
<keyword evidence="5" id="KW-0732">Signal</keyword>
<keyword evidence="7" id="KW-1185">Reference proteome</keyword>
<dbReference type="Proteomes" id="UP001274830">
    <property type="component" value="Unassembled WGS sequence"/>
</dbReference>
<gene>
    <name evidence="6" type="ORF">LTR78_008806</name>
</gene>
<dbReference type="GO" id="GO:0005975">
    <property type="term" value="P:carbohydrate metabolic process"/>
    <property type="evidence" value="ECO:0007669"/>
    <property type="project" value="InterPro"/>
</dbReference>
<keyword evidence="2 4" id="KW-0378">Hydrolase</keyword>
<evidence type="ECO:0000256" key="3">
    <source>
        <dbReference type="ARBA" id="ARBA00023295"/>
    </source>
</evidence>
<feature type="chain" id="PRO_5041926245" evidence="5">
    <location>
        <begin position="36"/>
        <end position="484"/>
    </location>
</feature>
<name>A0AAE0TPK6_9PEZI</name>
<reference evidence="6" key="1">
    <citation type="submission" date="2023-07" db="EMBL/GenBank/DDBJ databases">
        <title>Black Yeasts Isolated from many extreme environments.</title>
        <authorList>
            <person name="Coleine C."/>
            <person name="Stajich J.E."/>
            <person name="Selbmann L."/>
        </authorList>
    </citation>
    <scope>NUCLEOTIDE SEQUENCE</scope>
    <source>
        <strain evidence="6">CCFEE 5485</strain>
    </source>
</reference>
<keyword evidence="3 4" id="KW-0326">Glycosidase</keyword>
<dbReference type="AlphaFoldDB" id="A0AAE0TPK6"/>
<evidence type="ECO:0000256" key="5">
    <source>
        <dbReference type="SAM" id="SignalP"/>
    </source>
</evidence>
<dbReference type="CDD" id="cd18821">
    <property type="entry name" value="GH43_Pc3Gal43A-like"/>
    <property type="match status" value="1"/>
</dbReference>
<evidence type="ECO:0000256" key="2">
    <source>
        <dbReference type="ARBA" id="ARBA00022801"/>
    </source>
</evidence>
<evidence type="ECO:0000256" key="4">
    <source>
        <dbReference type="RuleBase" id="RU361187"/>
    </source>
</evidence>
<proteinExistence type="inferred from homology"/>
<dbReference type="GO" id="GO:0004553">
    <property type="term" value="F:hydrolase activity, hydrolyzing O-glycosyl compounds"/>
    <property type="evidence" value="ECO:0007669"/>
    <property type="project" value="InterPro"/>
</dbReference>
<comment type="similarity">
    <text evidence="1 4">Belongs to the glycosyl hydrolase 43 family.</text>
</comment>
<dbReference type="SUPFAM" id="SSF75005">
    <property type="entry name" value="Arabinanase/levansucrase/invertase"/>
    <property type="match status" value="1"/>
</dbReference>
<organism evidence="6 7">
    <name type="scientific">Recurvomyces mirabilis</name>
    <dbReference type="NCBI Taxonomy" id="574656"/>
    <lineage>
        <taxon>Eukaryota</taxon>
        <taxon>Fungi</taxon>
        <taxon>Dikarya</taxon>
        <taxon>Ascomycota</taxon>
        <taxon>Pezizomycotina</taxon>
        <taxon>Dothideomycetes</taxon>
        <taxon>Dothideomycetidae</taxon>
        <taxon>Mycosphaerellales</taxon>
        <taxon>Teratosphaeriaceae</taxon>
        <taxon>Recurvomyces</taxon>
    </lineage>
</organism>
<accession>A0AAE0TPK6</accession>
<evidence type="ECO:0000313" key="7">
    <source>
        <dbReference type="Proteomes" id="UP001274830"/>
    </source>
</evidence>
<protein>
    <submittedName>
        <fullName evidence="6">Uncharacterized protein</fullName>
    </submittedName>
</protein>
<sequence length="484" mass="52314">MANSPYQIDHPPIMFPTAPLLAALAAAAATPLAHAANATFFPTLNMTDTSGNLIQAHGGDIIRSSASGSNDTAWYWFGEDKTNETTSGHFQAVNCYKSPDFSSWEFVGPVLSPVSGTNISSDSVVERPKVLYNDLNDEYVMWFHSDSANYGAARVGVATSKTIDGTYSYRGSFKPFGNDSRDMTIYKDPDTQTAYLIYATTNNADFAIASLDSDYYNVNESLYTFSSVYYEAPGVFKINGLFYLLYSPQDGWTPTEDGYFTSSSMAGPWSASTLLAEKGSYAYLTQNAYDITINGTEETLYLYYGDHWSGNELGSSTYSFYPVVYDSQDKSISLHQTGGWTLDAETGIWSDLPFTTITAADSTTPNTTLISCADGCVGVEAANMTSSQTFSFTYSGSAGTKVLGLLYTYNGPKNSFLHVRVTVDGVVASGEALVETSRGTTVQQETGTIATLKDGSEVVLTLLDSNGDEFLIDGVKIYEDPSCG</sequence>
<dbReference type="InterPro" id="IPR006710">
    <property type="entry name" value="Glyco_hydro_43"/>
</dbReference>
<dbReference type="Pfam" id="PF04616">
    <property type="entry name" value="Glyco_hydro_43"/>
    <property type="match status" value="1"/>
</dbReference>
<feature type="signal peptide" evidence="5">
    <location>
        <begin position="1"/>
        <end position="35"/>
    </location>
</feature>
<dbReference type="PANTHER" id="PTHR22925:SF3">
    <property type="entry name" value="GLYCOSYL HYDROLASE FAMILY PROTEIN 43"/>
    <property type="match status" value="1"/>
</dbReference>
<evidence type="ECO:0000256" key="1">
    <source>
        <dbReference type="ARBA" id="ARBA00009865"/>
    </source>
</evidence>